<evidence type="ECO:0000313" key="4">
    <source>
        <dbReference type="Proteomes" id="UP000077519"/>
    </source>
</evidence>
<dbReference type="PANTHER" id="PTHR43646">
    <property type="entry name" value="GLYCOSYLTRANSFERASE"/>
    <property type="match status" value="1"/>
</dbReference>
<dbReference type="AlphaFoldDB" id="A0A177YQI2"/>
<evidence type="ECO:0000313" key="3">
    <source>
        <dbReference type="EMBL" id="OAK57560.1"/>
    </source>
</evidence>
<feature type="domain" description="Glycosyltransferase 2-like" evidence="2">
    <location>
        <begin position="26"/>
        <end position="203"/>
    </location>
</feature>
<dbReference type="EMBL" id="LVHI01000001">
    <property type="protein sequence ID" value="OAK57560.1"/>
    <property type="molecule type" value="Genomic_DNA"/>
</dbReference>
<protein>
    <submittedName>
        <fullName evidence="3">Glycosyl transferase</fullName>
    </submittedName>
</protein>
<dbReference type="GO" id="GO:0016740">
    <property type="term" value="F:transferase activity"/>
    <property type="evidence" value="ECO:0007669"/>
    <property type="project" value="UniProtKB-KW"/>
</dbReference>
<accession>A0A177YQI2</accession>
<evidence type="ECO:0000256" key="1">
    <source>
        <dbReference type="SAM" id="MobiDB-lite"/>
    </source>
</evidence>
<keyword evidence="3" id="KW-0808">Transferase</keyword>
<gene>
    <name evidence="3" type="ORF">A3K89_00960</name>
</gene>
<dbReference type="InterPro" id="IPR001173">
    <property type="entry name" value="Glyco_trans_2-like"/>
</dbReference>
<keyword evidence="4" id="KW-1185">Reference proteome</keyword>
<sequence>MSVANAASMPRLRPPRDGSTPESVVVCVPARDEERDLPLLIADLRSQHYGGRLTVMILDDGSSDDTAAAAHAATEGDPRFHVVSESVPPPDGWTGKAAACRRLADLAAAFDPDVLVFLDADVRLGSGAIEAAVDARRLLGVALLCPWPEQLAATVAERLVQPLLSFSWMSTLPVRVADRSLRPSTVVACGQMMVFDAAAYRDVGGHESVASSATEDLDIARVLRRGGRRTAVASGAGYVCCRMYDGWDDLRDGYTRWLWSAFGGRTGTASISAAMTLAYLVPPVAAVFGSGTVRRAGLLGYAAAVVARVAAARSESGPGRLTGQVAAASAHPVSVGLYLWLGVQSHRRRGRGALTWKSRPLVTPPGSDPSR</sequence>
<feature type="region of interest" description="Disordered" evidence="1">
    <location>
        <begin position="1"/>
        <end position="23"/>
    </location>
</feature>
<dbReference type="Pfam" id="PF00535">
    <property type="entry name" value="Glycos_transf_2"/>
    <property type="match status" value="1"/>
</dbReference>
<dbReference type="SUPFAM" id="SSF53448">
    <property type="entry name" value="Nucleotide-diphospho-sugar transferases"/>
    <property type="match status" value="1"/>
</dbReference>
<name>A0A177YQI2_9NOCA</name>
<organism evidence="3 4">
    <name type="scientific">Rhodococcoides kyotonense</name>
    <dbReference type="NCBI Taxonomy" id="398843"/>
    <lineage>
        <taxon>Bacteria</taxon>
        <taxon>Bacillati</taxon>
        <taxon>Actinomycetota</taxon>
        <taxon>Actinomycetes</taxon>
        <taxon>Mycobacteriales</taxon>
        <taxon>Nocardiaceae</taxon>
        <taxon>Rhodococcoides</taxon>
    </lineage>
</organism>
<proteinExistence type="predicted"/>
<dbReference type="PANTHER" id="PTHR43646:SF3">
    <property type="entry name" value="SLR1566 PROTEIN"/>
    <property type="match status" value="1"/>
</dbReference>
<dbReference type="Proteomes" id="UP000077519">
    <property type="component" value="Unassembled WGS sequence"/>
</dbReference>
<dbReference type="InterPro" id="IPR029044">
    <property type="entry name" value="Nucleotide-diphossugar_trans"/>
</dbReference>
<evidence type="ECO:0000259" key="2">
    <source>
        <dbReference type="Pfam" id="PF00535"/>
    </source>
</evidence>
<comment type="caution">
    <text evidence="3">The sequence shown here is derived from an EMBL/GenBank/DDBJ whole genome shotgun (WGS) entry which is preliminary data.</text>
</comment>
<dbReference type="Gene3D" id="3.90.550.10">
    <property type="entry name" value="Spore Coat Polysaccharide Biosynthesis Protein SpsA, Chain A"/>
    <property type="match status" value="1"/>
</dbReference>
<reference evidence="3 4" key="1">
    <citation type="submission" date="2016-03" db="EMBL/GenBank/DDBJ databases">
        <title>Genome sequence of Rhodococcus kyotonensis KB10.</title>
        <authorList>
            <person name="Jeong H."/>
            <person name="Hong C.E."/>
            <person name="Jo S.H."/>
            <person name="Park J.M."/>
        </authorList>
    </citation>
    <scope>NUCLEOTIDE SEQUENCE [LARGE SCALE GENOMIC DNA]</scope>
    <source>
        <strain evidence="3 4">KB10</strain>
    </source>
</reference>